<proteinExistence type="predicted"/>
<sequence>MISSVDMQGVLMQITESGRAQLSNPGSRADALQQSMAIQFQKILEENRNKVKKTEEIEKASSVKKVSHRQTKGEEGKNKKGLNVVI</sequence>
<organism evidence="2 3">
    <name type="scientific">Thermodesulfobium acidiphilum</name>
    <dbReference type="NCBI Taxonomy" id="1794699"/>
    <lineage>
        <taxon>Bacteria</taxon>
        <taxon>Pseudomonadati</taxon>
        <taxon>Thermodesulfobiota</taxon>
        <taxon>Thermodesulfobiia</taxon>
        <taxon>Thermodesulfobiales</taxon>
        <taxon>Thermodesulfobiaceae</taxon>
        <taxon>Thermodesulfobium</taxon>
    </lineage>
</organism>
<accession>A0A2R4VY74</accession>
<protein>
    <submittedName>
        <fullName evidence="2">Uncharacterized protein</fullName>
    </submittedName>
</protein>
<dbReference type="EMBL" id="CP020921">
    <property type="protein sequence ID" value="AWB09414.1"/>
    <property type="molecule type" value="Genomic_DNA"/>
</dbReference>
<evidence type="ECO:0000256" key="1">
    <source>
        <dbReference type="SAM" id="MobiDB-lite"/>
    </source>
</evidence>
<dbReference type="KEGG" id="taci:TDSAC_0024"/>
<dbReference type="Proteomes" id="UP000244792">
    <property type="component" value="Chromosome"/>
</dbReference>
<reference evidence="2 3" key="1">
    <citation type="submission" date="2017-04" db="EMBL/GenBank/DDBJ databases">
        <title>Genomic insights into metabolism of Thermodesulfobium acidiphilum.</title>
        <authorList>
            <person name="Toshchakov S.V."/>
            <person name="Frolov E.N."/>
            <person name="Kublanov I.V."/>
            <person name="Samarov N.I."/>
            <person name="Novikov A."/>
            <person name="Lebedinsky A.V."/>
            <person name="Bonch-Osmolovskaya E.A."/>
            <person name="Chernyh N.A."/>
        </authorList>
    </citation>
    <scope>NUCLEOTIDE SEQUENCE [LARGE SCALE GENOMIC DNA]</scope>
    <source>
        <strain evidence="2 3">3127-1</strain>
    </source>
</reference>
<evidence type="ECO:0000313" key="3">
    <source>
        <dbReference type="Proteomes" id="UP000244792"/>
    </source>
</evidence>
<dbReference type="AlphaFoldDB" id="A0A2R4VY74"/>
<gene>
    <name evidence="2" type="ORF">TDSAC_0024</name>
</gene>
<feature type="region of interest" description="Disordered" evidence="1">
    <location>
        <begin position="54"/>
        <end position="86"/>
    </location>
</feature>
<name>A0A2R4VY74_THEAF</name>
<keyword evidence="3" id="KW-1185">Reference proteome</keyword>
<dbReference type="RefSeq" id="WP_108307655.1">
    <property type="nucleotide sequence ID" value="NZ_CP020921.1"/>
</dbReference>
<evidence type="ECO:0000313" key="2">
    <source>
        <dbReference type="EMBL" id="AWB09414.1"/>
    </source>
</evidence>